<feature type="transmembrane region" description="Helical" evidence="8">
    <location>
        <begin position="167"/>
        <end position="185"/>
    </location>
</feature>
<keyword evidence="6 8" id="KW-1133">Transmembrane helix</keyword>
<dbReference type="EMBL" id="RQXV01000002">
    <property type="protein sequence ID" value="RRD00547.1"/>
    <property type="molecule type" value="Genomic_DNA"/>
</dbReference>
<evidence type="ECO:0000256" key="8">
    <source>
        <dbReference type="RuleBase" id="RU363041"/>
    </source>
</evidence>
<dbReference type="PANTHER" id="PTHR30269:SF32">
    <property type="entry name" value="MEMBRANE TRANSPORTER PROTEIN-RELATED"/>
    <property type="match status" value="1"/>
</dbReference>
<feature type="transmembrane region" description="Helical" evidence="8">
    <location>
        <begin position="225"/>
        <end position="243"/>
    </location>
</feature>
<evidence type="ECO:0000313" key="9">
    <source>
        <dbReference type="EMBL" id="RRD00547.1"/>
    </source>
</evidence>
<evidence type="ECO:0000313" key="10">
    <source>
        <dbReference type="Proteomes" id="UP000267535"/>
    </source>
</evidence>
<evidence type="ECO:0000256" key="7">
    <source>
        <dbReference type="ARBA" id="ARBA00023136"/>
    </source>
</evidence>
<keyword evidence="5 8" id="KW-0812">Transmembrane</keyword>
<dbReference type="RefSeq" id="WP_124925128.1">
    <property type="nucleotide sequence ID" value="NZ_BMOH01000003.1"/>
</dbReference>
<feature type="transmembrane region" description="Helical" evidence="8">
    <location>
        <begin position="197"/>
        <end position="213"/>
    </location>
</feature>
<feature type="transmembrane region" description="Helical" evidence="8">
    <location>
        <begin position="32"/>
        <end position="54"/>
    </location>
</feature>
<comment type="subcellular location">
    <subcellularLocation>
        <location evidence="1 8">Cell membrane</location>
        <topology evidence="1 8">Multi-pass membrane protein</topology>
    </subcellularLocation>
</comment>
<gene>
    <name evidence="9" type="ORF">EHS89_05515</name>
</gene>
<sequence>MYEPLTFFIIATTFVLAGTVKGITGLGLPTVILALLTIVLDLHNAMALLIIPSLCTNLWQAFDGRHSRVVLKRCWPFLLPATLFIGLGGQLLTVIEPQLLSGLLGLLLICYASLNLLGMRLQITEEQSVWIGPVLGAINGTFTGMTGSFVVPGVLYLQSLGLTRDQLIQSMGMLFSLSTLALALSLSGQGLLNTDQLLLSFTGLLPALAGMVLGKKIRQKLSEELFRKVLFLVLLLLGIYIVSSLI</sequence>
<dbReference type="OrthoDB" id="9800873at2"/>
<feature type="transmembrane region" description="Helical" evidence="8">
    <location>
        <begin position="99"/>
        <end position="117"/>
    </location>
</feature>
<evidence type="ECO:0000256" key="4">
    <source>
        <dbReference type="ARBA" id="ARBA00022475"/>
    </source>
</evidence>
<keyword evidence="7 8" id="KW-0472">Membrane</keyword>
<dbReference type="GO" id="GO:0005886">
    <property type="term" value="C:plasma membrane"/>
    <property type="evidence" value="ECO:0007669"/>
    <property type="project" value="UniProtKB-SubCell"/>
</dbReference>
<protein>
    <recommendedName>
        <fullName evidence="8">Probable membrane transporter protein</fullName>
    </recommendedName>
</protein>
<dbReference type="PANTHER" id="PTHR30269">
    <property type="entry name" value="TRANSMEMBRANE PROTEIN YFCA"/>
    <property type="match status" value="1"/>
</dbReference>
<proteinExistence type="inferred from homology"/>
<keyword evidence="3" id="KW-0813">Transport</keyword>
<dbReference type="InterPro" id="IPR052017">
    <property type="entry name" value="TSUP"/>
</dbReference>
<keyword evidence="10" id="KW-1185">Reference proteome</keyword>
<comment type="similarity">
    <text evidence="2 8">Belongs to the 4-toluene sulfonate uptake permease (TSUP) (TC 2.A.102) family.</text>
</comment>
<feature type="transmembrane region" description="Helical" evidence="8">
    <location>
        <begin position="129"/>
        <end position="155"/>
    </location>
</feature>
<organism evidence="9 10">
    <name type="scientific">Amphritea balenae</name>
    <dbReference type="NCBI Taxonomy" id="452629"/>
    <lineage>
        <taxon>Bacteria</taxon>
        <taxon>Pseudomonadati</taxon>
        <taxon>Pseudomonadota</taxon>
        <taxon>Gammaproteobacteria</taxon>
        <taxon>Oceanospirillales</taxon>
        <taxon>Oceanospirillaceae</taxon>
        <taxon>Amphritea</taxon>
    </lineage>
</organism>
<comment type="caution">
    <text evidence="9">The sequence shown here is derived from an EMBL/GenBank/DDBJ whole genome shotgun (WGS) entry which is preliminary data.</text>
</comment>
<evidence type="ECO:0000256" key="3">
    <source>
        <dbReference type="ARBA" id="ARBA00022448"/>
    </source>
</evidence>
<evidence type="ECO:0000256" key="6">
    <source>
        <dbReference type="ARBA" id="ARBA00022989"/>
    </source>
</evidence>
<dbReference type="InterPro" id="IPR002781">
    <property type="entry name" value="TM_pro_TauE-like"/>
</dbReference>
<feature type="transmembrane region" description="Helical" evidence="8">
    <location>
        <begin position="75"/>
        <end position="93"/>
    </location>
</feature>
<evidence type="ECO:0000256" key="2">
    <source>
        <dbReference type="ARBA" id="ARBA00009142"/>
    </source>
</evidence>
<dbReference type="Pfam" id="PF01925">
    <property type="entry name" value="TauE"/>
    <property type="match status" value="1"/>
</dbReference>
<evidence type="ECO:0000256" key="5">
    <source>
        <dbReference type="ARBA" id="ARBA00022692"/>
    </source>
</evidence>
<keyword evidence="4 8" id="KW-1003">Cell membrane</keyword>
<name>A0A3P1STK5_9GAMM</name>
<reference evidence="9 10" key="1">
    <citation type="submission" date="2018-11" db="EMBL/GenBank/DDBJ databases">
        <title>The draft genome sequence of Amphritea balenae JAMM 1525T.</title>
        <authorList>
            <person name="Fang Z."/>
            <person name="Zhang Y."/>
            <person name="Han X."/>
        </authorList>
    </citation>
    <scope>NUCLEOTIDE SEQUENCE [LARGE SCALE GENOMIC DNA]</scope>
    <source>
        <strain evidence="9 10">JAMM 1525</strain>
    </source>
</reference>
<evidence type="ECO:0000256" key="1">
    <source>
        <dbReference type="ARBA" id="ARBA00004651"/>
    </source>
</evidence>
<dbReference type="AlphaFoldDB" id="A0A3P1STK5"/>
<dbReference type="Proteomes" id="UP000267535">
    <property type="component" value="Unassembled WGS sequence"/>
</dbReference>
<accession>A0A3P1STK5</accession>